<name>A0A926RUH6_9BACL</name>
<keyword evidence="4" id="KW-1185">Reference proteome</keyword>
<organism evidence="3 4">
    <name type="scientific">Polycladospora coralii</name>
    <dbReference type="NCBI Taxonomy" id="2771432"/>
    <lineage>
        <taxon>Bacteria</taxon>
        <taxon>Bacillati</taxon>
        <taxon>Bacillota</taxon>
        <taxon>Bacilli</taxon>
        <taxon>Bacillales</taxon>
        <taxon>Thermoactinomycetaceae</taxon>
        <taxon>Polycladospora</taxon>
    </lineage>
</organism>
<dbReference type="EMBL" id="JACXAH010000011">
    <property type="protein sequence ID" value="MBD1372572.1"/>
    <property type="molecule type" value="Genomic_DNA"/>
</dbReference>
<proteinExistence type="predicted"/>
<feature type="coiled-coil region" evidence="1">
    <location>
        <begin position="27"/>
        <end position="54"/>
    </location>
</feature>
<feature type="transmembrane region" description="Helical" evidence="2">
    <location>
        <begin position="12"/>
        <end position="32"/>
    </location>
</feature>
<evidence type="ECO:0000313" key="4">
    <source>
        <dbReference type="Proteomes" id="UP000661691"/>
    </source>
</evidence>
<evidence type="ECO:0000256" key="2">
    <source>
        <dbReference type="SAM" id="Phobius"/>
    </source>
</evidence>
<evidence type="ECO:0000256" key="1">
    <source>
        <dbReference type="SAM" id="Coils"/>
    </source>
</evidence>
<sequence length="58" mass="6885">MLEYHLGNMLVQLTLFSVFWVIPIIILILLLAQIRRQNKEITSLKEEVAEIKRMSMKE</sequence>
<keyword evidence="2" id="KW-0472">Membrane</keyword>
<comment type="caution">
    <text evidence="3">The sequence shown here is derived from an EMBL/GenBank/DDBJ whole genome shotgun (WGS) entry which is preliminary data.</text>
</comment>
<keyword evidence="2" id="KW-1133">Transmembrane helix</keyword>
<keyword evidence="2" id="KW-0812">Transmembrane</keyword>
<reference evidence="3" key="1">
    <citation type="submission" date="2020-09" db="EMBL/GenBank/DDBJ databases">
        <title>A novel bacterium of genus Hazenella, isolated from South China Sea.</title>
        <authorList>
            <person name="Huang H."/>
            <person name="Mo K."/>
            <person name="Hu Y."/>
        </authorList>
    </citation>
    <scope>NUCLEOTIDE SEQUENCE</scope>
    <source>
        <strain evidence="3">IB182357</strain>
    </source>
</reference>
<protein>
    <submittedName>
        <fullName evidence="3">Uncharacterized protein</fullName>
    </submittedName>
</protein>
<dbReference type="RefSeq" id="WP_191140494.1">
    <property type="nucleotide sequence ID" value="NZ_JACXAG020000006.1"/>
</dbReference>
<dbReference type="AlphaFoldDB" id="A0A926RUH6"/>
<gene>
    <name evidence="3" type="ORF">IC620_09415</name>
</gene>
<dbReference type="Proteomes" id="UP000661691">
    <property type="component" value="Unassembled WGS sequence"/>
</dbReference>
<keyword evidence="1" id="KW-0175">Coiled coil</keyword>
<evidence type="ECO:0000313" key="3">
    <source>
        <dbReference type="EMBL" id="MBD1372572.1"/>
    </source>
</evidence>
<accession>A0A926RUH6</accession>